<comment type="caution">
    <text evidence="3">The sequence shown here is derived from an EMBL/GenBank/DDBJ whole genome shotgun (WGS) entry which is preliminary data.</text>
</comment>
<protein>
    <submittedName>
        <fullName evidence="3">Uncharacterized protein</fullName>
    </submittedName>
</protein>
<reference evidence="3 4" key="1">
    <citation type="journal article" date="2024" name="Commun. Biol.">
        <title>Comparative genomic analysis of thermophilic fungi reveals convergent evolutionary adaptations and gene losses.</title>
        <authorList>
            <person name="Steindorff A.S."/>
            <person name="Aguilar-Pontes M.V."/>
            <person name="Robinson A.J."/>
            <person name="Andreopoulos B."/>
            <person name="LaButti K."/>
            <person name="Kuo A."/>
            <person name="Mondo S."/>
            <person name="Riley R."/>
            <person name="Otillar R."/>
            <person name="Haridas S."/>
            <person name="Lipzen A."/>
            <person name="Grimwood J."/>
            <person name="Schmutz J."/>
            <person name="Clum A."/>
            <person name="Reid I.D."/>
            <person name="Moisan M.C."/>
            <person name="Butler G."/>
            <person name="Nguyen T.T.M."/>
            <person name="Dewar K."/>
            <person name="Conant G."/>
            <person name="Drula E."/>
            <person name="Henrissat B."/>
            <person name="Hansel C."/>
            <person name="Singer S."/>
            <person name="Hutchinson M.I."/>
            <person name="de Vries R.P."/>
            <person name="Natvig D.O."/>
            <person name="Powell A.J."/>
            <person name="Tsang A."/>
            <person name="Grigoriev I.V."/>
        </authorList>
    </citation>
    <scope>NUCLEOTIDE SEQUENCE [LARGE SCALE GENOMIC DNA]</scope>
    <source>
        <strain evidence="3 4">CBS 620.91</strain>
    </source>
</reference>
<evidence type="ECO:0000256" key="1">
    <source>
        <dbReference type="SAM" id="MobiDB-lite"/>
    </source>
</evidence>
<keyword evidence="2" id="KW-0472">Membrane</keyword>
<evidence type="ECO:0000313" key="3">
    <source>
        <dbReference type="EMBL" id="KAL1841528.1"/>
    </source>
</evidence>
<feature type="transmembrane region" description="Helical" evidence="2">
    <location>
        <begin position="52"/>
        <end position="74"/>
    </location>
</feature>
<name>A0ABR3VIL1_HUMIN</name>
<dbReference type="EMBL" id="JAZGSY010000072">
    <property type="protein sequence ID" value="KAL1841528.1"/>
    <property type="molecule type" value="Genomic_DNA"/>
</dbReference>
<feature type="compositionally biased region" description="Polar residues" evidence="1">
    <location>
        <begin position="210"/>
        <end position="220"/>
    </location>
</feature>
<dbReference type="Proteomes" id="UP001583172">
    <property type="component" value="Unassembled WGS sequence"/>
</dbReference>
<keyword evidence="4" id="KW-1185">Reference proteome</keyword>
<proteinExistence type="predicted"/>
<keyword evidence="2" id="KW-0812">Transmembrane</keyword>
<feature type="region of interest" description="Disordered" evidence="1">
    <location>
        <begin position="181"/>
        <end position="220"/>
    </location>
</feature>
<feature type="transmembrane region" description="Helical" evidence="2">
    <location>
        <begin position="86"/>
        <end position="107"/>
    </location>
</feature>
<feature type="transmembrane region" description="Helical" evidence="2">
    <location>
        <begin position="22"/>
        <end position="40"/>
    </location>
</feature>
<keyword evidence="2" id="KW-1133">Transmembrane helix</keyword>
<gene>
    <name evidence="3" type="ORF">VTJ49DRAFT_6957</name>
</gene>
<accession>A0ABR3VIL1</accession>
<feature type="transmembrane region" description="Helical" evidence="2">
    <location>
        <begin position="127"/>
        <end position="151"/>
    </location>
</feature>
<evidence type="ECO:0000313" key="4">
    <source>
        <dbReference type="Proteomes" id="UP001583172"/>
    </source>
</evidence>
<sequence length="220" mass="24829">MDEIMPDPYPYIPARRIWVTNLILRIFEIICNFTLLGLGDKLTSGRPQGTNVFIYLLPVSVPSLPWALLDAYALLSRQLRRERPPVVPMVLDLLIWMVIIPVLTLMYRDFIGELPLIPQRERLRMAILAIVGLLGATGRLFHFVNFVLACVEYCSRCNRKRRTGVEGTINALPPQGCDAESAPGVDCNQQHRSAPHRSYEPHIDAPQSPPQTYQQGSVKA</sequence>
<evidence type="ECO:0000256" key="2">
    <source>
        <dbReference type="SAM" id="Phobius"/>
    </source>
</evidence>
<organism evidence="3 4">
    <name type="scientific">Humicola insolens</name>
    <name type="common">Soft-rot fungus</name>
    <dbReference type="NCBI Taxonomy" id="85995"/>
    <lineage>
        <taxon>Eukaryota</taxon>
        <taxon>Fungi</taxon>
        <taxon>Dikarya</taxon>
        <taxon>Ascomycota</taxon>
        <taxon>Pezizomycotina</taxon>
        <taxon>Sordariomycetes</taxon>
        <taxon>Sordariomycetidae</taxon>
        <taxon>Sordariales</taxon>
        <taxon>Chaetomiaceae</taxon>
        <taxon>Mycothermus</taxon>
    </lineage>
</organism>